<comment type="similarity">
    <text evidence="5">Belongs to the YicC/YloC family.</text>
</comment>
<evidence type="ECO:0000256" key="2">
    <source>
        <dbReference type="ARBA" id="ARBA00022722"/>
    </source>
</evidence>
<feature type="domain" description="Endoribonuclease YicC-like N-terminal" evidence="6">
    <location>
        <begin position="2"/>
        <end position="156"/>
    </location>
</feature>
<feature type="domain" description="Endoribonuclease YicC-like C-terminal" evidence="7">
    <location>
        <begin position="173"/>
        <end position="290"/>
    </location>
</feature>
<comment type="cofactor">
    <cofactor evidence="1">
        <name>a divalent metal cation</name>
        <dbReference type="ChEBI" id="CHEBI:60240"/>
    </cofactor>
</comment>
<accession>A0A3B0VBZ3</accession>
<keyword evidence="4" id="KW-0378">Hydrolase</keyword>
<dbReference type="InterPro" id="IPR005229">
    <property type="entry name" value="YicC/YloC-like"/>
</dbReference>
<dbReference type="AlphaFoldDB" id="A0A3B0VBZ3"/>
<dbReference type="NCBIfam" id="TIGR00255">
    <property type="entry name" value="YicC/YloC family endoribonuclease"/>
    <property type="match status" value="1"/>
</dbReference>
<evidence type="ECO:0000256" key="3">
    <source>
        <dbReference type="ARBA" id="ARBA00022759"/>
    </source>
</evidence>
<protein>
    <submittedName>
        <fullName evidence="8">Protein YicC</fullName>
    </submittedName>
</protein>
<proteinExistence type="inferred from homology"/>
<dbReference type="InterPro" id="IPR013551">
    <property type="entry name" value="YicC-like_C"/>
</dbReference>
<evidence type="ECO:0000256" key="4">
    <source>
        <dbReference type="ARBA" id="ARBA00022801"/>
    </source>
</evidence>
<dbReference type="PANTHER" id="PTHR30636:SF3">
    <property type="entry name" value="UPF0701 PROTEIN YICC"/>
    <property type="match status" value="1"/>
</dbReference>
<dbReference type="PANTHER" id="PTHR30636">
    <property type="entry name" value="UPF0701 PROTEIN YICC"/>
    <property type="match status" value="1"/>
</dbReference>
<gene>
    <name evidence="8" type="ORF">MNBD_GAMMA01-1922</name>
</gene>
<dbReference type="InterPro" id="IPR013527">
    <property type="entry name" value="YicC-like_N"/>
</dbReference>
<dbReference type="Pfam" id="PF03755">
    <property type="entry name" value="YicC-like_N"/>
    <property type="match status" value="1"/>
</dbReference>
<dbReference type="Pfam" id="PF08340">
    <property type="entry name" value="YicC-like_C"/>
    <property type="match status" value="1"/>
</dbReference>
<evidence type="ECO:0000259" key="6">
    <source>
        <dbReference type="Pfam" id="PF03755"/>
    </source>
</evidence>
<organism evidence="8">
    <name type="scientific">hydrothermal vent metagenome</name>
    <dbReference type="NCBI Taxonomy" id="652676"/>
    <lineage>
        <taxon>unclassified sequences</taxon>
        <taxon>metagenomes</taxon>
        <taxon>ecological metagenomes</taxon>
    </lineage>
</organism>
<keyword evidence="3" id="KW-0255">Endonuclease</keyword>
<name>A0A3B0VBZ3_9ZZZZ</name>
<evidence type="ECO:0000259" key="7">
    <source>
        <dbReference type="Pfam" id="PF08340"/>
    </source>
</evidence>
<keyword evidence="2" id="KW-0540">Nuclease</keyword>
<evidence type="ECO:0000313" key="8">
    <source>
        <dbReference type="EMBL" id="VAW40411.1"/>
    </source>
</evidence>
<dbReference type="EMBL" id="UOEW01000269">
    <property type="protein sequence ID" value="VAW40411.1"/>
    <property type="molecule type" value="Genomic_DNA"/>
</dbReference>
<reference evidence="8" key="1">
    <citation type="submission" date="2018-06" db="EMBL/GenBank/DDBJ databases">
        <authorList>
            <person name="Zhirakovskaya E."/>
        </authorList>
    </citation>
    <scope>NUCLEOTIDE SEQUENCE</scope>
</reference>
<evidence type="ECO:0000256" key="5">
    <source>
        <dbReference type="ARBA" id="ARBA00035648"/>
    </source>
</evidence>
<sequence length="290" mass="33176">MLKSMTAFAAGDTQTPFGRFTCEMRSVNQRFLDITIRQPDFLRKAEGSIRKLISTFINRGKVEIFIKYYPNPDADINELSINTPLLQQLLQCNQEINKKVIDINTDINTMDILTWPQLVIQSPKDTSKLEQVALDLIKIVAQNLLDARTREGESLKIVLLEKLDMVIATTKLVEQHIPAIQQDLKTRLLAKLAEIDVDYNEDRFEQELAILLQKSDIVEETDRLNTHIAEVQRVINLDEPVGRRLDFLIQELHREANTIGSKAATILTSQSSINLKVAIEQMREQVQNIE</sequence>
<dbReference type="GO" id="GO:0016787">
    <property type="term" value="F:hydrolase activity"/>
    <property type="evidence" value="ECO:0007669"/>
    <property type="project" value="UniProtKB-KW"/>
</dbReference>
<evidence type="ECO:0000256" key="1">
    <source>
        <dbReference type="ARBA" id="ARBA00001968"/>
    </source>
</evidence>
<dbReference type="GO" id="GO:0004521">
    <property type="term" value="F:RNA endonuclease activity"/>
    <property type="evidence" value="ECO:0007669"/>
    <property type="project" value="InterPro"/>
</dbReference>